<evidence type="ECO:0000313" key="2">
    <source>
        <dbReference type="Proteomes" id="UP000796880"/>
    </source>
</evidence>
<proteinExistence type="predicted"/>
<organism evidence="1 2">
    <name type="scientific">Rhamnella rubrinervis</name>
    <dbReference type="NCBI Taxonomy" id="2594499"/>
    <lineage>
        <taxon>Eukaryota</taxon>
        <taxon>Viridiplantae</taxon>
        <taxon>Streptophyta</taxon>
        <taxon>Embryophyta</taxon>
        <taxon>Tracheophyta</taxon>
        <taxon>Spermatophyta</taxon>
        <taxon>Magnoliopsida</taxon>
        <taxon>eudicotyledons</taxon>
        <taxon>Gunneridae</taxon>
        <taxon>Pentapetalae</taxon>
        <taxon>rosids</taxon>
        <taxon>fabids</taxon>
        <taxon>Rosales</taxon>
        <taxon>Rhamnaceae</taxon>
        <taxon>rhamnoid group</taxon>
        <taxon>Rhamneae</taxon>
        <taxon>Rhamnella</taxon>
    </lineage>
</organism>
<accession>A0A8K0HBU3</accession>
<comment type="caution">
    <text evidence="1">The sequence shown here is derived from an EMBL/GenBank/DDBJ whole genome shotgun (WGS) entry which is preliminary data.</text>
</comment>
<protein>
    <submittedName>
        <fullName evidence="1">Uncharacterized protein</fullName>
    </submittedName>
</protein>
<dbReference type="EMBL" id="VOIH02000004">
    <property type="protein sequence ID" value="KAF3449682.1"/>
    <property type="molecule type" value="Genomic_DNA"/>
</dbReference>
<dbReference type="Proteomes" id="UP000796880">
    <property type="component" value="Unassembled WGS sequence"/>
</dbReference>
<dbReference type="AlphaFoldDB" id="A0A8K0HBU3"/>
<evidence type="ECO:0000313" key="1">
    <source>
        <dbReference type="EMBL" id="KAF3449682.1"/>
    </source>
</evidence>
<name>A0A8K0HBU3_9ROSA</name>
<keyword evidence="2" id="KW-1185">Reference proteome</keyword>
<dbReference type="OrthoDB" id="1628660at2759"/>
<sequence>MVPVGGHGTLMVPTTRHTTMPSTIHHQAIEGGHDTLVVPIDSESTVIIVVFYDVTWFKGNYGRYQFKDYQSKVIEMPRNCTYAQLIDEVYKIVKVDREKYNVKMKYQYIVSYQPCAPQEINSDQDVKIFIHIVKTIMPVTPLYVKIISNFAEVYFADERNNDTYAKFTVGSGNTHISTSCVAIEIGEREKGEKYVNVSDVEEAQLRESQISQSPIRETQNLWENVSYWQSEVPKTCTPWETCVEETQTHFET</sequence>
<gene>
    <name evidence="1" type="ORF">FNV43_RR10413</name>
</gene>
<reference evidence="1" key="1">
    <citation type="submission" date="2020-03" db="EMBL/GenBank/DDBJ databases">
        <title>A high-quality chromosome-level genome assembly of a woody plant with both climbing and erect habits, Rhamnella rubrinervis.</title>
        <authorList>
            <person name="Lu Z."/>
            <person name="Yang Y."/>
            <person name="Zhu X."/>
            <person name="Sun Y."/>
        </authorList>
    </citation>
    <scope>NUCLEOTIDE SEQUENCE</scope>
    <source>
        <strain evidence="1">BYM</strain>
        <tissue evidence="1">Leaf</tissue>
    </source>
</reference>